<evidence type="ECO:0000256" key="7">
    <source>
        <dbReference type="SAM" id="MobiDB-lite"/>
    </source>
</evidence>
<dbReference type="PANTHER" id="PTHR46621:SF1">
    <property type="entry name" value="SNRNA-ACTIVATING PROTEIN COMPLEX SUBUNIT 4"/>
    <property type="match status" value="1"/>
</dbReference>
<feature type="domain" description="HTH myb-type" evidence="9">
    <location>
        <begin position="351"/>
        <end position="407"/>
    </location>
</feature>
<sequence>MKPNVEKQDVDIDEVKLDEELERPIPPEELEKIEEVGRVLTSKYGHPHQPFIISSLSNTQMIDGREEIGQPSVSSASSNIPHQVSGIGSERSTDSLVGLTLHYSGSNSLVNENESLTEPGEERLEDLLALEPSLTTALRLNMTLQNNFRERLHALTRTLANNRAKQAKLQEEIEESQKVNMSAKLGTSCLNGSPKPPLRISYFSVPYFKCSSGMNAPMNDDAKKKVGSGYLNLYTIRTRTWMYSERLTLIDTVHKEWKCCLQDKLKANLKAVLRKLKKMSEEPNKDVKERQILKEEERKYEEEMSELEKTAAKTLVPPKDAKLDWEKIAAQAFDGHRNSDECYMQWENFLHPSINHSMWTEKEDLLLQEMVMKNKNLDWEAVVKKLKTGRTAYLAMERWASFIAPALQPAKWTPGNTQKLADTVNLLRNGSHIPWAQVQQHLVGFSRSQLQSRWRFINPDLSRGKFSVEEDFIMIKGLHMFGLNFTRISHFIPGRTALQVKVRYRRTLLSGFTHYPWTQEEDDILIENCKVGTKDWTRMMTDYLPRRTPCQIRGRYFVIQVWQTLSHTNMVPPPLFPVTMTVDKDIIAEIRKHMILDSSEVKQLVDSSRLNINVKSAIQELENRRVVIRARKATLVREKLKKLTDMRGRRKHTYNKPQTSLPDTMLEEFFMPYRKNHSDYTQACEVIQPSLAILSQVMQLAVRAGVEPSELSLVAPLHLTLDDLHLVKQLVTENKVLKAGESRKNRAYKIPLIPPNQTTVGAYSSFLHHNPKLVEMTFEDSSLKRAAWNEMAKSTSQRKQTHEVEKVKRRTMCVDTAINRSTSSRQDSGCESQDDAQPGPSGVTQSSQPSCSTSRKIHVTSMGKRKRTVMKTTIGPCTATYSRGSSRMNSVGSSCKDTTIITTTTTTTTTADLPAASSTSHVSLDAHPPDQATMVTLDASGCASILTSEEPARQQADDLLFQRMTSIFFWPVLMSFAQPSSNYVEKVKKAENKKQAEEQQQQDKSQEQPKKPKCTMLTKDQLDFEEMEGYIEELAELDILHRNRLKHNSQRIKRKKEDQEEEIEVEEKEEGKMSHKRKSWDRCQGKKGKMTIQPVSIPSKELSDTDPSPSSLPTPATSVSTASASEWSISSSPSSSIDQLMQPGEVPGGSTGMGIYRRKQNLKSLRRSLIMKKVWAGRKAGVLPDRTKTRNKCRYNPQASRTRNRVVNNQNNSSSNQTPAPWDLPLDGPLRVQPQVPLNIDFLEKQAKNVIRQSRHE</sequence>
<feature type="region of interest" description="Disordered" evidence="7">
    <location>
        <begin position="1190"/>
        <end position="1228"/>
    </location>
</feature>
<accession>A0AAE1PPV2</accession>
<dbReference type="InterPro" id="IPR051575">
    <property type="entry name" value="Myb-like_DNA-bd"/>
</dbReference>
<evidence type="ECO:0000256" key="1">
    <source>
        <dbReference type="ARBA" id="ARBA00004123"/>
    </source>
</evidence>
<feature type="domain" description="Myb-like" evidence="8">
    <location>
        <begin position="458"/>
        <end position="508"/>
    </location>
</feature>
<dbReference type="CDD" id="cd00167">
    <property type="entry name" value="SANT"/>
    <property type="match status" value="3"/>
</dbReference>
<evidence type="ECO:0000256" key="6">
    <source>
        <dbReference type="SAM" id="Coils"/>
    </source>
</evidence>
<feature type="domain" description="Myb-like" evidence="8">
    <location>
        <begin position="516"/>
        <end position="556"/>
    </location>
</feature>
<feature type="coiled-coil region" evidence="6">
    <location>
        <begin position="262"/>
        <end position="313"/>
    </location>
</feature>
<dbReference type="GO" id="GO:0005634">
    <property type="term" value="C:nucleus"/>
    <property type="evidence" value="ECO:0007669"/>
    <property type="project" value="UniProtKB-SubCell"/>
</dbReference>
<feature type="compositionally biased region" description="Basic and acidic residues" evidence="7">
    <location>
        <begin position="1"/>
        <end position="15"/>
    </location>
</feature>
<proteinExistence type="predicted"/>
<dbReference type="Proteomes" id="UP001292094">
    <property type="component" value="Unassembled WGS sequence"/>
</dbReference>
<feature type="region of interest" description="Disordered" evidence="7">
    <location>
        <begin position="1048"/>
        <end position="1154"/>
    </location>
</feature>
<organism evidence="10 11">
    <name type="scientific">Petrolisthes manimaculis</name>
    <dbReference type="NCBI Taxonomy" id="1843537"/>
    <lineage>
        <taxon>Eukaryota</taxon>
        <taxon>Metazoa</taxon>
        <taxon>Ecdysozoa</taxon>
        <taxon>Arthropoda</taxon>
        <taxon>Crustacea</taxon>
        <taxon>Multicrustacea</taxon>
        <taxon>Malacostraca</taxon>
        <taxon>Eumalacostraca</taxon>
        <taxon>Eucarida</taxon>
        <taxon>Decapoda</taxon>
        <taxon>Pleocyemata</taxon>
        <taxon>Anomura</taxon>
        <taxon>Galatheoidea</taxon>
        <taxon>Porcellanidae</taxon>
        <taxon>Petrolisthes</taxon>
    </lineage>
</organism>
<evidence type="ECO:0000256" key="3">
    <source>
        <dbReference type="ARBA" id="ARBA00023125"/>
    </source>
</evidence>
<feature type="compositionally biased region" description="Polar residues" evidence="7">
    <location>
        <begin position="842"/>
        <end position="854"/>
    </location>
</feature>
<feature type="region of interest" description="Disordered" evidence="7">
    <location>
        <begin position="994"/>
        <end position="1014"/>
    </location>
</feature>
<feature type="region of interest" description="Disordered" evidence="7">
    <location>
        <begin position="815"/>
        <end position="869"/>
    </location>
</feature>
<name>A0AAE1PPV2_9EUCA</name>
<dbReference type="GO" id="GO:0019185">
    <property type="term" value="C:snRNA-activating protein complex"/>
    <property type="evidence" value="ECO:0007669"/>
    <property type="project" value="TreeGrafter"/>
</dbReference>
<dbReference type="SMART" id="SM00717">
    <property type="entry name" value="SANT"/>
    <property type="match status" value="5"/>
</dbReference>
<dbReference type="Gene3D" id="1.10.10.60">
    <property type="entry name" value="Homeodomain-like"/>
    <property type="match status" value="3"/>
</dbReference>
<evidence type="ECO:0000256" key="2">
    <source>
        <dbReference type="ARBA" id="ARBA00023015"/>
    </source>
</evidence>
<feature type="domain" description="Myb-like" evidence="8">
    <location>
        <begin position="284"/>
        <end position="350"/>
    </location>
</feature>
<comment type="subcellular location">
    <subcellularLocation>
        <location evidence="1">Nucleus</location>
    </subcellularLocation>
</comment>
<evidence type="ECO:0008006" key="12">
    <source>
        <dbReference type="Google" id="ProtNLM"/>
    </source>
</evidence>
<dbReference type="Pfam" id="PF00249">
    <property type="entry name" value="Myb_DNA-binding"/>
    <property type="match status" value="1"/>
</dbReference>
<feature type="domain" description="Myb-like" evidence="8">
    <location>
        <begin position="351"/>
        <end position="403"/>
    </location>
</feature>
<evidence type="ECO:0000259" key="8">
    <source>
        <dbReference type="PROSITE" id="PS50090"/>
    </source>
</evidence>
<feature type="compositionally biased region" description="Basic residues" evidence="7">
    <location>
        <begin position="1074"/>
        <end position="1089"/>
    </location>
</feature>
<feature type="compositionally biased region" description="Polar residues" evidence="7">
    <location>
        <begin position="71"/>
        <end position="82"/>
    </location>
</feature>
<dbReference type="PROSITE" id="PS50090">
    <property type="entry name" value="MYB_LIKE"/>
    <property type="match status" value="4"/>
</dbReference>
<evidence type="ECO:0000256" key="5">
    <source>
        <dbReference type="ARBA" id="ARBA00023242"/>
    </source>
</evidence>
<feature type="compositionally biased region" description="Low complexity" evidence="7">
    <location>
        <begin position="1107"/>
        <end position="1136"/>
    </location>
</feature>
<keyword evidence="2" id="KW-0805">Transcription regulation</keyword>
<gene>
    <name evidence="10" type="ORF">Pmani_017304</name>
</gene>
<evidence type="ECO:0000313" key="11">
    <source>
        <dbReference type="Proteomes" id="UP001292094"/>
    </source>
</evidence>
<keyword evidence="11" id="KW-1185">Reference proteome</keyword>
<comment type="caution">
    <text evidence="10">The sequence shown here is derived from an EMBL/GenBank/DDBJ whole genome shotgun (WGS) entry which is preliminary data.</text>
</comment>
<dbReference type="GO" id="GO:0042795">
    <property type="term" value="P:snRNA transcription by RNA polymerase II"/>
    <property type="evidence" value="ECO:0007669"/>
    <property type="project" value="TreeGrafter"/>
</dbReference>
<feature type="compositionally biased region" description="Basic residues" evidence="7">
    <location>
        <begin position="855"/>
        <end position="869"/>
    </location>
</feature>
<dbReference type="InterPro" id="IPR017930">
    <property type="entry name" value="Myb_dom"/>
</dbReference>
<feature type="coiled-coil region" evidence="6">
    <location>
        <begin position="152"/>
        <end position="179"/>
    </location>
</feature>
<dbReference type="PROSITE" id="PS51294">
    <property type="entry name" value="HTH_MYB"/>
    <property type="match status" value="2"/>
</dbReference>
<keyword evidence="4" id="KW-0804">Transcription</keyword>
<evidence type="ECO:0000313" key="10">
    <source>
        <dbReference type="EMBL" id="KAK4311185.1"/>
    </source>
</evidence>
<keyword evidence="3" id="KW-0238">DNA-binding</keyword>
<feature type="region of interest" description="Disordered" evidence="7">
    <location>
        <begin position="69"/>
        <end position="89"/>
    </location>
</feature>
<evidence type="ECO:0000256" key="4">
    <source>
        <dbReference type="ARBA" id="ARBA00023163"/>
    </source>
</evidence>
<protein>
    <recommendedName>
        <fullName evidence="12">snRNA-activating protein complex subunit 4</fullName>
    </recommendedName>
</protein>
<dbReference type="AlphaFoldDB" id="A0AAE1PPV2"/>
<evidence type="ECO:0000259" key="9">
    <source>
        <dbReference type="PROSITE" id="PS51294"/>
    </source>
</evidence>
<feature type="compositionally biased region" description="Acidic residues" evidence="7">
    <location>
        <begin position="1059"/>
        <end position="1068"/>
    </location>
</feature>
<keyword evidence="6" id="KW-0175">Coiled coil</keyword>
<dbReference type="InterPro" id="IPR009057">
    <property type="entry name" value="Homeodomain-like_sf"/>
</dbReference>
<dbReference type="GO" id="GO:0001006">
    <property type="term" value="F:RNA polymerase III type 3 promoter sequence-specific DNA binding"/>
    <property type="evidence" value="ECO:0007669"/>
    <property type="project" value="TreeGrafter"/>
</dbReference>
<dbReference type="GO" id="GO:0000978">
    <property type="term" value="F:RNA polymerase II cis-regulatory region sequence-specific DNA binding"/>
    <property type="evidence" value="ECO:0007669"/>
    <property type="project" value="TreeGrafter"/>
</dbReference>
<feature type="compositionally biased region" description="Low complexity" evidence="7">
    <location>
        <begin position="1205"/>
        <end position="1218"/>
    </location>
</feature>
<dbReference type="GO" id="GO:0042796">
    <property type="term" value="P:snRNA transcription by RNA polymerase III"/>
    <property type="evidence" value="ECO:0007669"/>
    <property type="project" value="TreeGrafter"/>
</dbReference>
<keyword evidence="5" id="KW-0539">Nucleus</keyword>
<dbReference type="Pfam" id="PF13921">
    <property type="entry name" value="Myb_DNA-bind_6"/>
    <property type="match status" value="1"/>
</dbReference>
<feature type="domain" description="HTH myb-type" evidence="9">
    <location>
        <begin position="458"/>
        <end position="512"/>
    </location>
</feature>
<feature type="compositionally biased region" description="Polar residues" evidence="7">
    <location>
        <begin position="818"/>
        <end position="831"/>
    </location>
</feature>
<reference evidence="10" key="1">
    <citation type="submission" date="2023-11" db="EMBL/GenBank/DDBJ databases">
        <title>Genome assemblies of two species of porcelain crab, Petrolisthes cinctipes and Petrolisthes manimaculis (Anomura: Porcellanidae).</title>
        <authorList>
            <person name="Angst P."/>
        </authorList>
    </citation>
    <scope>NUCLEOTIDE SEQUENCE</scope>
    <source>
        <strain evidence="10">PB745_02</strain>
        <tissue evidence="10">Gill</tissue>
    </source>
</reference>
<dbReference type="PANTHER" id="PTHR46621">
    <property type="entry name" value="SNRNA-ACTIVATING PROTEIN COMPLEX SUBUNIT 4"/>
    <property type="match status" value="1"/>
</dbReference>
<dbReference type="EMBL" id="JAWZYT010001547">
    <property type="protein sequence ID" value="KAK4311185.1"/>
    <property type="molecule type" value="Genomic_DNA"/>
</dbReference>
<dbReference type="SUPFAM" id="SSF46689">
    <property type="entry name" value="Homeodomain-like"/>
    <property type="match status" value="3"/>
</dbReference>
<feature type="region of interest" description="Disordered" evidence="7">
    <location>
        <begin position="1"/>
        <end position="28"/>
    </location>
</feature>
<dbReference type="InterPro" id="IPR001005">
    <property type="entry name" value="SANT/Myb"/>
</dbReference>